<proteinExistence type="predicted"/>
<dbReference type="AlphaFoldDB" id="A0A8J7YDN9"/>
<gene>
    <name evidence="3" type="ORF">EGD98_07740</name>
</gene>
<keyword evidence="4" id="KW-1185">Reference proteome</keyword>
<feature type="compositionally biased region" description="Acidic residues" evidence="1">
    <location>
        <begin position="31"/>
        <end position="45"/>
    </location>
</feature>
<accession>A0A8J7YDN9</accession>
<feature type="compositionally biased region" description="Acidic residues" evidence="1">
    <location>
        <begin position="62"/>
        <end position="80"/>
    </location>
</feature>
<dbReference type="RefSeq" id="WP_220587761.1">
    <property type="nucleotide sequence ID" value="NZ_RKLQ01000001.1"/>
</dbReference>
<feature type="compositionally biased region" description="Acidic residues" evidence="1">
    <location>
        <begin position="1"/>
        <end position="15"/>
    </location>
</feature>
<evidence type="ECO:0000259" key="2">
    <source>
        <dbReference type="Pfam" id="PF26456"/>
    </source>
</evidence>
<dbReference type="EMBL" id="RKLQ01000001">
    <property type="protein sequence ID" value="MBX0303562.1"/>
    <property type="molecule type" value="Genomic_DNA"/>
</dbReference>
<evidence type="ECO:0000313" key="4">
    <source>
        <dbReference type="Proteomes" id="UP000783863"/>
    </source>
</evidence>
<evidence type="ECO:0000256" key="1">
    <source>
        <dbReference type="SAM" id="MobiDB-lite"/>
    </source>
</evidence>
<feature type="region of interest" description="Disordered" evidence="1">
    <location>
        <begin position="1"/>
        <end position="130"/>
    </location>
</feature>
<reference evidence="3" key="1">
    <citation type="submission" date="2021-06" db="EMBL/GenBank/DDBJ databases">
        <title>Halomicroarcula sp. F24A a new haloarchaeum isolated from saline soil.</title>
        <authorList>
            <person name="Duran-Viseras A."/>
            <person name="Sanchez-Porro C."/>
            <person name="Ventosa A."/>
        </authorList>
    </citation>
    <scope>NUCLEOTIDE SEQUENCE</scope>
    <source>
        <strain evidence="3">F24A</strain>
    </source>
</reference>
<comment type="caution">
    <text evidence="3">The sequence shown here is derived from an EMBL/GenBank/DDBJ whole genome shotgun (WGS) entry which is preliminary data.</text>
</comment>
<sequence length="220" mass="23571">MSDDERDDPFENLEDPADREGDPFERLGDTGPDETAGESDAEQADGDSTPDAPAGTGGDSTTDADDEPAFEEEFIDEGDPFESGPGTTPSPSPAGGSGASEPVEDDTLGGDDPFAGMDGREGDPFGEGESAFESVDVESVDADEVWESLNEEPETATVEGTRYTDVSKHRFCEQCEFFSSPPNAHCTHEEAEIIEYLDMETVRLLNCPVVAEQRELEDEG</sequence>
<dbReference type="InterPro" id="IPR058448">
    <property type="entry name" value="DUF8135"/>
</dbReference>
<dbReference type="Proteomes" id="UP000783863">
    <property type="component" value="Unassembled WGS sequence"/>
</dbReference>
<protein>
    <recommendedName>
        <fullName evidence="2">DUF8135 domain-containing protein</fullName>
    </recommendedName>
</protein>
<evidence type="ECO:0000313" key="3">
    <source>
        <dbReference type="EMBL" id="MBX0303562.1"/>
    </source>
</evidence>
<dbReference type="Pfam" id="PF26456">
    <property type="entry name" value="DUF8135"/>
    <property type="match status" value="1"/>
</dbReference>
<feature type="domain" description="DUF8135" evidence="2">
    <location>
        <begin position="165"/>
        <end position="213"/>
    </location>
</feature>
<feature type="compositionally biased region" description="Basic and acidic residues" evidence="1">
    <location>
        <begin position="16"/>
        <end position="28"/>
    </location>
</feature>
<organism evidence="3 4">
    <name type="scientific">Haloarcula salinisoli</name>
    <dbReference type="NCBI Taxonomy" id="2487746"/>
    <lineage>
        <taxon>Archaea</taxon>
        <taxon>Methanobacteriati</taxon>
        <taxon>Methanobacteriota</taxon>
        <taxon>Stenosarchaea group</taxon>
        <taxon>Halobacteria</taxon>
        <taxon>Halobacteriales</taxon>
        <taxon>Haloarculaceae</taxon>
        <taxon>Haloarcula</taxon>
    </lineage>
</organism>
<name>A0A8J7YDN9_9EURY</name>